<dbReference type="EMBL" id="CP002541">
    <property type="protein sequence ID" value="ADY13609.1"/>
    <property type="molecule type" value="Genomic_DNA"/>
</dbReference>
<dbReference type="Proteomes" id="UP000008466">
    <property type="component" value="Chromosome"/>
</dbReference>
<evidence type="ECO:0000256" key="5">
    <source>
        <dbReference type="ARBA" id="ARBA00022960"/>
    </source>
</evidence>
<dbReference type="RefSeq" id="WP_013607458.1">
    <property type="nucleotide sequence ID" value="NC_015152.1"/>
</dbReference>
<organism evidence="12 13">
    <name type="scientific">Sphaerochaeta globosa (strain ATCC BAA-1886 / DSM 22777 / Buddy)</name>
    <name type="common">Spirochaeta sp. (strain Buddy)</name>
    <dbReference type="NCBI Taxonomy" id="158189"/>
    <lineage>
        <taxon>Bacteria</taxon>
        <taxon>Pseudomonadati</taxon>
        <taxon>Spirochaetota</taxon>
        <taxon>Spirochaetia</taxon>
        <taxon>Spirochaetales</taxon>
        <taxon>Sphaerochaetaceae</taxon>
        <taxon>Sphaerochaeta</taxon>
    </lineage>
</organism>
<evidence type="ECO:0000259" key="11">
    <source>
        <dbReference type="Pfam" id="PF08245"/>
    </source>
</evidence>
<protein>
    <submittedName>
        <fullName evidence="12">UDP-N-acetylmuramate--L-alanine ligase</fullName>
        <ecNumber evidence="12">6.3.2.8</ecNumber>
    </submittedName>
</protein>
<dbReference type="Pfam" id="PF01225">
    <property type="entry name" value="Mur_ligase"/>
    <property type="match status" value="1"/>
</dbReference>
<dbReference type="GO" id="GO:0071555">
    <property type="term" value="P:cell wall organization"/>
    <property type="evidence" value="ECO:0007669"/>
    <property type="project" value="UniProtKB-KW"/>
</dbReference>
<evidence type="ECO:0000313" key="13">
    <source>
        <dbReference type="Proteomes" id="UP000008466"/>
    </source>
</evidence>
<sequence length="486" mass="54075">MDFQAQRWYLVGMKGTGMASLAVLLTHMGCQVRGCDRDELFFTDALLANHGLVCDVGFAESLLSSDITSVIYSSAYPLTTPILKAANERNLMLYSYPAFIALLTKRQDSYAVAGTHGKTTTCSVASHLLGQATKSQFPFYAVYGSSQSGLDRYPYYGSECALFEACEYQDHFLSYDLRAVLVTSIEYDHPDYFQSIDQVKRSFESLVTNLKGGGIFLYCADDEGASALSAYVLAHRKDITVVAYGFSAPGPFRIMRNGPDRYTLAVLEDLPFTIQAKAEALVCDHIGALVLSLAMILDRPEPKLYVQDQGLITDEVLPTLVASLSRHLRSYTACIGRTEVLFTQDGVVYIDDYAHHPTEIHTSLEELRARYPRYKMLVIFCPHTASRTLAFHHEFVEQLAQCDALIVQATYASARGDGPTAEDPAEDLVRQVGSLLPNRCAYAKDEQTAEALGSLWLQERWLCITMGAGNNRFLCERIARRRRSHS</sequence>
<gene>
    <name evidence="12" type="ordered locus">SpiBuddy_1785</name>
</gene>
<dbReference type="GO" id="GO:0008360">
    <property type="term" value="P:regulation of cell shape"/>
    <property type="evidence" value="ECO:0007669"/>
    <property type="project" value="UniProtKB-KW"/>
</dbReference>
<dbReference type="Gene3D" id="3.40.50.720">
    <property type="entry name" value="NAD(P)-binding Rossmann-like Domain"/>
    <property type="match status" value="1"/>
</dbReference>
<dbReference type="HOGENOM" id="CLU_028104_1_0_12"/>
<dbReference type="SUPFAM" id="SSF53244">
    <property type="entry name" value="MurD-like peptide ligases, peptide-binding domain"/>
    <property type="match status" value="1"/>
</dbReference>
<dbReference type="STRING" id="158189.SpiBuddy_1785"/>
<keyword evidence="13" id="KW-1185">Reference proteome</keyword>
<dbReference type="InterPro" id="IPR000713">
    <property type="entry name" value="Mur_ligase_N"/>
</dbReference>
<feature type="domain" description="Mur ligase N-terminal catalytic" evidence="9">
    <location>
        <begin position="10"/>
        <end position="106"/>
    </location>
</feature>
<evidence type="ECO:0000256" key="7">
    <source>
        <dbReference type="ARBA" id="ARBA00023306"/>
    </source>
</evidence>
<dbReference type="GO" id="GO:0009252">
    <property type="term" value="P:peptidoglycan biosynthetic process"/>
    <property type="evidence" value="ECO:0007669"/>
    <property type="project" value="UniProtKB-KW"/>
</dbReference>
<keyword evidence="4" id="KW-0067">ATP-binding</keyword>
<evidence type="ECO:0000256" key="4">
    <source>
        <dbReference type="ARBA" id="ARBA00022840"/>
    </source>
</evidence>
<feature type="domain" description="Mur ligase C-terminal" evidence="10">
    <location>
        <begin position="336"/>
        <end position="469"/>
    </location>
</feature>
<keyword evidence="8" id="KW-0961">Cell wall biogenesis/degradation</keyword>
<dbReference type="GO" id="GO:0008763">
    <property type="term" value="F:UDP-N-acetylmuramate-L-alanine ligase activity"/>
    <property type="evidence" value="ECO:0007669"/>
    <property type="project" value="UniProtKB-EC"/>
</dbReference>
<dbReference type="InterPro" id="IPR036615">
    <property type="entry name" value="Mur_ligase_C_dom_sf"/>
</dbReference>
<evidence type="ECO:0000256" key="3">
    <source>
        <dbReference type="ARBA" id="ARBA00022741"/>
    </source>
</evidence>
<dbReference type="InterPro" id="IPR050061">
    <property type="entry name" value="MurCDEF_pg_biosynth"/>
</dbReference>
<dbReference type="Pfam" id="PF08245">
    <property type="entry name" value="Mur_ligase_M"/>
    <property type="match status" value="1"/>
</dbReference>
<dbReference type="PANTHER" id="PTHR43445:SF3">
    <property type="entry name" value="UDP-N-ACETYLMURAMATE--L-ALANINE LIGASE"/>
    <property type="match status" value="1"/>
</dbReference>
<keyword evidence="7" id="KW-0131">Cell cycle</keyword>
<feature type="domain" description="Mur ligase central" evidence="11">
    <location>
        <begin position="112"/>
        <end position="248"/>
    </location>
</feature>
<keyword evidence="6" id="KW-0573">Peptidoglycan synthesis</keyword>
<dbReference type="InterPro" id="IPR004101">
    <property type="entry name" value="Mur_ligase_C"/>
</dbReference>
<evidence type="ECO:0000259" key="10">
    <source>
        <dbReference type="Pfam" id="PF02875"/>
    </source>
</evidence>
<dbReference type="GO" id="GO:0005524">
    <property type="term" value="F:ATP binding"/>
    <property type="evidence" value="ECO:0007669"/>
    <property type="project" value="UniProtKB-KW"/>
</dbReference>
<evidence type="ECO:0000256" key="1">
    <source>
        <dbReference type="ARBA" id="ARBA00022598"/>
    </source>
</evidence>
<dbReference type="InterPro" id="IPR036565">
    <property type="entry name" value="Mur-like_cat_sf"/>
</dbReference>
<dbReference type="SUPFAM" id="SSF51984">
    <property type="entry name" value="MurCD N-terminal domain"/>
    <property type="match status" value="1"/>
</dbReference>
<dbReference type="KEGG" id="sbu:SpiBuddy_1785"/>
<dbReference type="SUPFAM" id="SSF53623">
    <property type="entry name" value="MurD-like peptide ligases, catalytic domain"/>
    <property type="match status" value="1"/>
</dbReference>
<dbReference type="AlphaFoldDB" id="F0RWH8"/>
<reference evidence="13" key="1">
    <citation type="submission" date="2011-02" db="EMBL/GenBank/DDBJ databases">
        <title>Complete sequence of Spirochaeta sp. Buddy.</title>
        <authorList>
            <person name="Lucas S."/>
            <person name="Copeland A."/>
            <person name="Lapidus A."/>
            <person name="Cheng J.-F."/>
            <person name="Goodwin L."/>
            <person name="Pitluck S."/>
            <person name="Zeytun A."/>
            <person name="Detter J.C."/>
            <person name="Han C."/>
            <person name="Tapia R."/>
            <person name="Land M."/>
            <person name="Hauser L."/>
            <person name="Kyrpides N."/>
            <person name="Ivanova N."/>
            <person name="Mikhailova N."/>
            <person name="Pagani I."/>
            <person name="Ritalahti K.M."/>
            <person name="Loeffler F.E."/>
            <person name="Woyke T."/>
        </authorList>
    </citation>
    <scope>NUCLEOTIDE SEQUENCE [LARGE SCALE GENOMIC DNA]</scope>
    <source>
        <strain evidence="13">ATCC BAA-1886 / DSM 22777 / Buddy</strain>
    </source>
</reference>
<dbReference type="PANTHER" id="PTHR43445">
    <property type="entry name" value="UDP-N-ACETYLMURAMATE--L-ALANINE LIGASE-RELATED"/>
    <property type="match status" value="1"/>
</dbReference>
<accession>F0RWH8</accession>
<keyword evidence="2" id="KW-0132">Cell division</keyword>
<evidence type="ECO:0000256" key="8">
    <source>
        <dbReference type="ARBA" id="ARBA00023316"/>
    </source>
</evidence>
<dbReference type="GO" id="GO:0051301">
    <property type="term" value="P:cell division"/>
    <property type="evidence" value="ECO:0007669"/>
    <property type="project" value="UniProtKB-KW"/>
</dbReference>
<keyword evidence="5" id="KW-0133">Cell shape</keyword>
<dbReference type="eggNOG" id="COG0773">
    <property type="taxonomic scope" value="Bacteria"/>
</dbReference>
<dbReference type="InterPro" id="IPR013221">
    <property type="entry name" value="Mur_ligase_cen"/>
</dbReference>
<dbReference type="Pfam" id="PF02875">
    <property type="entry name" value="Mur_ligase_C"/>
    <property type="match status" value="1"/>
</dbReference>
<evidence type="ECO:0000313" key="12">
    <source>
        <dbReference type="EMBL" id="ADY13609.1"/>
    </source>
</evidence>
<evidence type="ECO:0000256" key="6">
    <source>
        <dbReference type="ARBA" id="ARBA00022984"/>
    </source>
</evidence>
<evidence type="ECO:0000259" key="9">
    <source>
        <dbReference type="Pfam" id="PF01225"/>
    </source>
</evidence>
<evidence type="ECO:0000256" key="2">
    <source>
        <dbReference type="ARBA" id="ARBA00022618"/>
    </source>
</evidence>
<dbReference type="Gene3D" id="3.90.190.20">
    <property type="entry name" value="Mur ligase, C-terminal domain"/>
    <property type="match status" value="1"/>
</dbReference>
<keyword evidence="1 12" id="KW-0436">Ligase</keyword>
<proteinExistence type="predicted"/>
<dbReference type="EC" id="6.3.2.8" evidence="12"/>
<keyword evidence="3" id="KW-0547">Nucleotide-binding</keyword>
<name>F0RWH8_SPHGB</name>
<dbReference type="Gene3D" id="3.40.1190.10">
    <property type="entry name" value="Mur-like, catalytic domain"/>
    <property type="match status" value="1"/>
</dbReference>